<dbReference type="Gene3D" id="3.30.460.30">
    <property type="entry name" value="Glutamyl-tRNA reductase, N-terminal domain"/>
    <property type="match status" value="1"/>
</dbReference>
<dbReference type="SUPFAM" id="SSF51735">
    <property type="entry name" value="NAD(P)-binding Rossmann-fold domains"/>
    <property type="match status" value="1"/>
</dbReference>
<feature type="active site" description="Nucleophile" evidence="8">
    <location>
        <position position="49"/>
    </location>
</feature>
<dbReference type="Proteomes" id="UP000605676">
    <property type="component" value="Unassembled WGS sequence"/>
</dbReference>
<dbReference type="EC" id="1.2.1.70" evidence="3 8"/>
<comment type="similarity">
    <text evidence="2 8 9">Belongs to the glutamyl-tRNA reductase family.</text>
</comment>
<feature type="binding site" evidence="8">
    <location>
        <begin position="48"/>
        <end position="51"/>
    </location>
    <ligand>
        <name>substrate</name>
    </ligand>
</feature>
<keyword evidence="5 8" id="KW-0560">Oxidoreductase</keyword>
<dbReference type="Pfam" id="PF00745">
    <property type="entry name" value="GlutR_dimer"/>
    <property type="match status" value="1"/>
</dbReference>
<feature type="domain" description="Quinate/shikimate 5-dehydrogenase/glutamyl-tRNA reductase" evidence="11">
    <location>
        <begin position="174"/>
        <end position="309"/>
    </location>
</feature>
<comment type="function">
    <text evidence="8">Catalyzes the NADPH-dependent reduction of glutamyl-tRNA(Glu) to glutamate 1-semialdehyde (GSA).</text>
</comment>
<dbReference type="PANTHER" id="PTHR43013">
    <property type="entry name" value="GLUTAMYL-TRNA REDUCTASE"/>
    <property type="match status" value="1"/>
</dbReference>
<evidence type="ECO:0000256" key="3">
    <source>
        <dbReference type="ARBA" id="ARBA00012970"/>
    </source>
</evidence>
<comment type="catalytic activity">
    <reaction evidence="7 8 9">
        <text>(S)-4-amino-5-oxopentanoate + tRNA(Glu) + NADP(+) = L-glutamyl-tRNA(Glu) + NADPH + H(+)</text>
        <dbReference type="Rhea" id="RHEA:12344"/>
        <dbReference type="Rhea" id="RHEA-COMP:9663"/>
        <dbReference type="Rhea" id="RHEA-COMP:9680"/>
        <dbReference type="ChEBI" id="CHEBI:15378"/>
        <dbReference type="ChEBI" id="CHEBI:57501"/>
        <dbReference type="ChEBI" id="CHEBI:57783"/>
        <dbReference type="ChEBI" id="CHEBI:58349"/>
        <dbReference type="ChEBI" id="CHEBI:78442"/>
        <dbReference type="ChEBI" id="CHEBI:78520"/>
        <dbReference type="EC" id="1.2.1.70"/>
    </reaction>
</comment>
<gene>
    <name evidence="8" type="primary">hemA</name>
    <name evidence="13" type="ORF">JIV24_16405</name>
</gene>
<keyword evidence="14" id="KW-1185">Reference proteome</keyword>
<evidence type="ECO:0000313" key="14">
    <source>
        <dbReference type="Proteomes" id="UP000605676"/>
    </source>
</evidence>
<organism evidence="13 14">
    <name type="scientific">Carboxylicivirga marina</name>
    <dbReference type="NCBI Taxonomy" id="2800988"/>
    <lineage>
        <taxon>Bacteria</taxon>
        <taxon>Pseudomonadati</taxon>
        <taxon>Bacteroidota</taxon>
        <taxon>Bacteroidia</taxon>
        <taxon>Marinilabiliales</taxon>
        <taxon>Marinilabiliaceae</taxon>
        <taxon>Carboxylicivirga</taxon>
    </lineage>
</organism>
<evidence type="ECO:0000259" key="12">
    <source>
        <dbReference type="Pfam" id="PF05201"/>
    </source>
</evidence>
<dbReference type="InterPro" id="IPR036291">
    <property type="entry name" value="NAD(P)-bd_dom_sf"/>
</dbReference>
<dbReference type="CDD" id="cd05213">
    <property type="entry name" value="NAD_bind_Glutamyl_tRNA_reduct"/>
    <property type="match status" value="1"/>
</dbReference>
<evidence type="ECO:0000256" key="2">
    <source>
        <dbReference type="ARBA" id="ARBA00005916"/>
    </source>
</evidence>
<reference evidence="13 14" key="1">
    <citation type="submission" date="2021-01" db="EMBL/GenBank/DDBJ databases">
        <title>Carboxyliciviraga sp.nov., isolated from coastal sediments.</title>
        <authorList>
            <person name="Lu D."/>
            <person name="Zhang T."/>
        </authorList>
    </citation>
    <scope>NUCLEOTIDE SEQUENCE [LARGE SCALE GENOMIC DNA]</scope>
    <source>
        <strain evidence="13 14">N1Y132</strain>
    </source>
</reference>
<dbReference type="PANTHER" id="PTHR43013:SF1">
    <property type="entry name" value="GLUTAMYL-TRNA REDUCTASE"/>
    <property type="match status" value="1"/>
</dbReference>
<name>A0ABS1HMW1_9BACT</name>
<dbReference type="InterPro" id="IPR018214">
    <property type="entry name" value="GluRdtase_CS"/>
</dbReference>
<dbReference type="Pfam" id="PF05201">
    <property type="entry name" value="GlutR_N"/>
    <property type="match status" value="1"/>
</dbReference>
<feature type="binding site" evidence="8">
    <location>
        <begin position="192"/>
        <end position="197"/>
    </location>
    <ligand>
        <name>NADP(+)</name>
        <dbReference type="ChEBI" id="CHEBI:58349"/>
    </ligand>
</feature>
<comment type="pathway">
    <text evidence="1 8 9">Porphyrin-containing compound metabolism; protoporphyrin-IX biosynthesis; 5-aminolevulinate from L-glutamyl-tRNA(Glu): step 1/2.</text>
</comment>
<dbReference type="InterPro" id="IPR015895">
    <property type="entry name" value="4pyrrol_synth_GluRdtase_N"/>
</dbReference>
<dbReference type="Pfam" id="PF01488">
    <property type="entry name" value="Shikimate_DH"/>
    <property type="match status" value="1"/>
</dbReference>
<evidence type="ECO:0000256" key="8">
    <source>
        <dbReference type="HAMAP-Rule" id="MF_00087"/>
    </source>
</evidence>
<evidence type="ECO:0000256" key="5">
    <source>
        <dbReference type="ARBA" id="ARBA00023002"/>
    </source>
</evidence>
<dbReference type="SUPFAM" id="SSF69075">
    <property type="entry name" value="Glutamyl tRNA-reductase dimerization domain"/>
    <property type="match status" value="1"/>
</dbReference>
<dbReference type="EMBL" id="JAENRR010000046">
    <property type="protein sequence ID" value="MBK3518930.1"/>
    <property type="molecule type" value="Genomic_DNA"/>
</dbReference>
<dbReference type="Gene3D" id="3.40.50.720">
    <property type="entry name" value="NAD(P)-binding Rossmann-like Domain"/>
    <property type="match status" value="1"/>
</dbReference>
<evidence type="ECO:0000256" key="7">
    <source>
        <dbReference type="ARBA" id="ARBA00047464"/>
    </source>
</evidence>
<keyword evidence="6 8" id="KW-0627">Porphyrin biosynthesis</keyword>
<proteinExistence type="inferred from homology"/>
<evidence type="ECO:0000256" key="9">
    <source>
        <dbReference type="RuleBase" id="RU000584"/>
    </source>
</evidence>
<dbReference type="InterPro" id="IPR006151">
    <property type="entry name" value="Shikm_DH/Glu-tRNA_Rdtase"/>
</dbReference>
<dbReference type="GO" id="GO:0008883">
    <property type="term" value="F:glutamyl-tRNA reductase activity"/>
    <property type="evidence" value="ECO:0007669"/>
    <property type="project" value="UniProtKB-EC"/>
</dbReference>
<dbReference type="NCBIfam" id="TIGR01035">
    <property type="entry name" value="hemA"/>
    <property type="match status" value="1"/>
</dbReference>
<evidence type="ECO:0000259" key="10">
    <source>
        <dbReference type="Pfam" id="PF00745"/>
    </source>
</evidence>
<dbReference type="RefSeq" id="WP_200466151.1">
    <property type="nucleotide sequence ID" value="NZ_JAENRR010000046.1"/>
</dbReference>
<sequence>MVGLIGISHQTALLEIREQLVITKEEITGLYEYLNQKCDVEGIMALSTCNRTELYFEVNSAQVNNPEAFIVAVTDAYVAYFKKDESVKQYLYSHQGLDCARHLFRVATGLDSLILGEYQIVSQLKEAFSWVDNTAMVGPELTRMVHKAFEAGKQVRTQTALNKGAVSVSSAAVELVSHKLSAFPNVRALTVGAGETGTIVALNLSKKGCVNNWITNRTLGKAEQLADRVHGVAFPFDSYTDKLSSVDVVTYTTGSSRVLLTKDMMVDIMKERNGKPLMILDLCSPRNVEPEVGELEGVSIFDLDHLEDVVKANFEKRKGKLEAAEAIIEEVLADFDDWLNVRRMSAAISTIASTFKSVNSNEAQNYKKVKDDVDASQKITEYGEHLSAKFSRMIIKQMKTVTNEGRDAEKVKLLEEFFNFSS</sequence>
<evidence type="ECO:0000256" key="1">
    <source>
        <dbReference type="ARBA" id="ARBA00005059"/>
    </source>
</evidence>
<evidence type="ECO:0000313" key="13">
    <source>
        <dbReference type="EMBL" id="MBK3518930.1"/>
    </source>
</evidence>
<comment type="subunit">
    <text evidence="8">Homodimer.</text>
</comment>
<dbReference type="InterPro" id="IPR015896">
    <property type="entry name" value="4pyrrol_synth_GluRdtase_dimer"/>
</dbReference>
<evidence type="ECO:0000259" key="11">
    <source>
        <dbReference type="Pfam" id="PF01488"/>
    </source>
</evidence>
<dbReference type="HAMAP" id="MF_00087">
    <property type="entry name" value="Glu_tRNA_reductase"/>
    <property type="match status" value="1"/>
</dbReference>
<accession>A0ABS1HMW1</accession>
<dbReference type="InterPro" id="IPR036343">
    <property type="entry name" value="GluRdtase_N_sf"/>
</dbReference>
<protein>
    <recommendedName>
        <fullName evidence="3 8">Glutamyl-tRNA reductase</fullName>
        <shortName evidence="8">GluTR</shortName>
        <ecNumber evidence="3 8">1.2.1.70</ecNumber>
    </recommendedName>
</protein>
<feature type="domain" description="Tetrapyrrole biosynthesis glutamyl-tRNA reductase dimerisation" evidence="10">
    <location>
        <begin position="323"/>
        <end position="419"/>
    </location>
</feature>
<keyword evidence="4 8" id="KW-0521">NADP</keyword>
<feature type="site" description="Important for activity" evidence="8">
    <location>
        <position position="102"/>
    </location>
</feature>
<evidence type="ECO:0000256" key="6">
    <source>
        <dbReference type="ARBA" id="ARBA00023244"/>
    </source>
</evidence>
<dbReference type="PROSITE" id="PS00747">
    <property type="entry name" value="GLUTR"/>
    <property type="match status" value="1"/>
</dbReference>
<comment type="domain">
    <text evidence="8">Possesses an unusual extended V-shaped dimeric structure with each monomer consisting of three distinct domains arranged along a curved 'spinal' alpha-helix. The N-terminal catalytic domain specifically recognizes the glutamate moiety of the substrate. The second domain is the NADPH-binding domain, and the third C-terminal domain is responsible for dimerization.</text>
</comment>
<dbReference type="InterPro" id="IPR036453">
    <property type="entry name" value="GluRdtase_dimer_dom_sf"/>
</dbReference>
<evidence type="ECO:0000256" key="4">
    <source>
        <dbReference type="ARBA" id="ARBA00022857"/>
    </source>
</evidence>
<feature type="binding site" evidence="8">
    <location>
        <begin position="117"/>
        <end position="119"/>
    </location>
    <ligand>
        <name>substrate</name>
    </ligand>
</feature>
<feature type="binding site" evidence="8">
    <location>
        <position position="112"/>
    </location>
    <ligand>
        <name>substrate</name>
    </ligand>
</feature>
<dbReference type="InterPro" id="IPR000343">
    <property type="entry name" value="4pyrrol_synth_GluRdtase"/>
</dbReference>
<feature type="domain" description="Glutamyl-tRNA reductase N-terminal" evidence="12">
    <location>
        <begin position="5"/>
        <end position="159"/>
    </location>
</feature>
<comment type="miscellaneous">
    <text evidence="8">During catalysis, the active site Cys acts as a nucleophile attacking the alpha-carbonyl group of tRNA-bound glutamate with the formation of a thioester intermediate between enzyme and glutamate, and the concomitant release of tRNA(Glu). The thioester intermediate is finally reduced by direct hydride transfer from NADPH, to form the product GSA.</text>
</comment>
<dbReference type="SUPFAM" id="SSF69742">
    <property type="entry name" value="Glutamyl tRNA-reductase catalytic, N-terminal domain"/>
    <property type="match status" value="1"/>
</dbReference>
<dbReference type="PIRSF" id="PIRSF000445">
    <property type="entry name" value="4pyrrol_synth_GluRdtase"/>
    <property type="match status" value="1"/>
</dbReference>
<comment type="caution">
    <text evidence="13">The sequence shown here is derived from an EMBL/GenBank/DDBJ whole genome shotgun (WGS) entry which is preliminary data.</text>
</comment>
<feature type="binding site" evidence="8">
    <location>
        <position position="123"/>
    </location>
    <ligand>
        <name>substrate</name>
    </ligand>
</feature>